<keyword evidence="3" id="KW-1185">Reference proteome</keyword>
<reference evidence="2 3" key="1">
    <citation type="submission" date="2019-06" db="EMBL/GenBank/DDBJ databases">
        <title>New taxonomy in bacterial strain CC-CFT640, isolated from vineyard.</title>
        <authorList>
            <person name="Lin S.-Y."/>
            <person name="Tsai C.-F."/>
            <person name="Young C.-C."/>
        </authorList>
    </citation>
    <scope>NUCLEOTIDE SEQUENCE [LARGE SCALE GENOMIC DNA]</scope>
    <source>
        <strain evidence="2 3">CC-CFT640</strain>
    </source>
</reference>
<sequence length="91" mass="9448">MYLPAMSSDFRVAHADTQLTLTYPHIAGTASSLLGVIQFGTGAVFGTLVGHLLDGTIWPVAALMGAGGVLCFVAHRVLAPGRTQARPSGQR</sequence>
<gene>
    <name evidence="2" type="ORF">FHP25_19015</name>
</gene>
<dbReference type="AlphaFoldDB" id="A0A5C8PKE6"/>
<evidence type="ECO:0000256" key="1">
    <source>
        <dbReference type="SAM" id="Phobius"/>
    </source>
</evidence>
<evidence type="ECO:0008006" key="4">
    <source>
        <dbReference type="Google" id="ProtNLM"/>
    </source>
</evidence>
<evidence type="ECO:0000313" key="2">
    <source>
        <dbReference type="EMBL" id="TXL74009.1"/>
    </source>
</evidence>
<feature type="transmembrane region" description="Helical" evidence="1">
    <location>
        <begin position="21"/>
        <end position="45"/>
    </location>
</feature>
<keyword evidence="1" id="KW-0812">Transmembrane</keyword>
<protein>
    <recommendedName>
        <fullName evidence="4">MFS transporter</fullName>
    </recommendedName>
</protein>
<feature type="transmembrane region" description="Helical" evidence="1">
    <location>
        <begin position="57"/>
        <end position="78"/>
    </location>
</feature>
<evidence type="ECO:0000313" key="3">
    <source>
        <dbReference type="Proteomes" id="UP000321638"/>
    </source>
</evidence>
<keyword evidence="1" id="KW-1133">Transmembrane helix</keyword>
<comment type="caution">
    <text evidence="2">The sequence shown here is derived from an EMBL/GenBank/DDBJ whole genome shotgun (WGS) entry which is preliminary data.</text>
</comment>
<organism evidence="2 3">
    <name type="scientific">Vineibacter terrae</name>
    <dbReference type="NCBI Taxonomy" id="2586908"/>
    <lineage>
        <taxon>Bacteria</taxon>
        <taxon>Pseudomonadati</taxon>
        <taxon>Pseudomonadota</taxon>
        <taxon>Alphaproteobacteria</taxon>
        <taxon>Hyphomicrobiales</taxon>
        <taxon>Vineibacter</taxon>
    </lineage>
</organism>
<dbReference type="EMBL" id="VDUZ01000021">
    <property type="protein sequence ID" value="TXL74009.1"/>
    <property type="molecule type" value="Genomic_DNA"/>
</dbReference>
<keyword evidence="1" id="KW-0472">Membrane</keyword>
<name>A0A5C8PKE6_9HYPH</name>
<dbReference type="RefSeq" id="WP_147848534.1">
    <property type="nucleotide sequence ID" value="NZ_VDUZ01000021.1"/>
</dbReference>
<dbReference type="Proteomes" id="UP000321638">
    <property type="component" value="Unassembled WGS sequence"/>
</dbReference>
<proteinExistence type="predicted"/>
<dbReference type="InterPro" id="IPR036259">
    <property type="entry name" value="MFS_trans_sf"/>
</dbReference>
<dbReference type="SUPFAM" id="SSF103473">
    <property type="entry name" value="MFS general substrate transporter"/>
    <property type="match status" value="1"/>
</dbReference>
<dbReference type="Gene3D" id="1.20.1720.10">
    <property type="entry name" value="Multidrug resistance protein D"/>
    <property type="match status" value="1"/>
</dbReference>
<accession>A0A5C8PKE6</accession>